<sequence length="658" mass="70694">MPLKQLILVDIVNASSPSSSAKRSSLVGLDFTTLGLRSPSKVPPAIVTPRASFVPSAVKTAPGTPSRIPVRPKCSNYVKTAAPLPPMTVRSGSRSPLRAPVENIVSPKNVPITTAISRGLKRLWGRGESGSTCRVAAASDVEISGDMRSSSPASSATVVADDVPTLSSPRTTTEHQEAIDAISGCTASTLAESFIVGEDNNGASSKPHYITKVSGPSPAGHNVSQLNRDTLKSCAPVVAEDHNSYASRQVDDDSQDLEGLEDILSSFPLPPGAVRSIAPTVDSVAPLRHAATSHLPIPTTSVNGCTVDASVQSPSKTITGSLKPVDENASRPRTVGTIDIHPRKEDDDFLYVDLVADMHRQLNPVTHHFPYALVSLSTAAESPEITHREEDFEEFERRMQASYNPLPISVAHTFGNTTISLGEALELRKAAKARGESGGLNSLITPAHFRAGRRPPTKEFTSSSQNTSSLPAERNVKKRVSRGCSAGASERRLHRLRTVQEEEENEASSTNGINVLAESPLSRIIASVNNDPNASAHIQTARPILRRSAATSHLTSNRTINLPCLTPYTGEIDLIPRQRRSTTKRTSRDSAIGVLVPSSRHNSDVAWWTDRGSLAIKEIVAIKSTQPMRAHRTSLGDKENVAPLKRQSRVERRNGRIF</sequence>
<feature type="compositionally biased region" description="Polar residues" evidence="1">
    <location>
        <begin position="459"/>
        <end position="470"/>
    </location>
</feature>
<dbReference type="EMBL" id="ML170175">
    <property type="protein sequence ID" value="TDL22307.1"/>
    <property type="molecule type" value="Genomic_DNA"/>
</dbReference>
<proteinExistence type="predicted"/>
<evidence type="ECO:0000313" key="3">
    <source>
        <dbReference type="Proteomes" id="UP000294933"/>
    </source>
</evidence>
<gene>
    <name evidence="2" type="ORF">BD410DRAFT_828431</name>
</gene>
<evidence type="ECO:0000313" key="2">
    <source>
        <dbReference type="EMBL" id="TDL22307.1"/>
    </source>
</evidence>
<dbReference type="Proteomes" id="UP000294933">
    <property type="component" value="Unassembled WGS sequence"/>
</dbReference>
<feature type="compositionally biased region" description="Low complexity" evidence="1">
    <location>
        <begin position="145"/>
        <end position="163"/>
    </location>
</feature>
<organism evidence="2 3">
    <name type="scientific">Rickenella mellea</name>
    <dbReference type="NCBI Taxonomy" id="50990"/>
    <lineage>
        <taxon>Eukaryota</taxon>
        <taxon>Fungi</taxon>
        <taxon>Dikarya</taxon>
        <taxon>Basidiomycota</taxon>
        <taxon>Agaricomycotina</taxon>
        <taxon>Agaricomycetes</taxon>
        <taxon>Hymenochaetales</taxon>
        <taxon>Rickenellaceae</taxon>
        <taxon>Rickenella</taxon>
    </lineage>
</organism>
<reference evidence="2 3" key="1">
    <citation type="submission" date="2018-06" db="EMBL/GenBank/DDBJ databases">
        <title>A transcriptomic atlas of mushroom development highlights an independent origin of complex multicellularity.</title>
        <authorList>
            <consortium name="DOE Joint Genome Institute"/>
            <person name="Krizsan K."/>
            <person name="Almasi E."/>
            <person name="Merenyi Z."/>
            <person name="Sahu N."/>
            <person name="Viragh M."/>
            <person name="Koszo T."/>
            <person name="Mondo S."/>
            <person name="Kiss B."/>
            <person name="Balint B."/>
            <person name="Kues U."/>
            <person name="Barry K."/>
            <person name="Hegedus J.C."/>
            <person name="Henrissat B."/>
            <person name="Johnson J."/>
            <person name="Lipzen A."/>
            <person name="Ohm R."/>
            <person name="Nagy I."/>
            <person name="Pangilinan J."/>
            <person name="Yan J."/>
            <person name="Xiong Y."/>
            <person name="Grigoriev I.V."/>
            <person name="Hibbett D.S."/>
            <person name="Nagy L.G."/>
        </authorList>
    </citation>
    <scope>NUCLEOTIDE SEQUENCE [LARGE SCALE GENOMIC DNA]</scope>
    <source>
        <strain evidence="2 3">SZMC22713</strain>
    </source>
</reference>
<dbReference type="AlphaFoldDB" id="A0A4Y7Q3T4"/>
<feature type="region of interest" description="Disordered" evidence="1">
    <location>
        <begin position="145"/>
        <end position="173"/>
    </location>
</feature>
<evidence type="ECO:0000256" key="1">
    <source>
        <dbReference type="SAM" id="MobiDB-lite"/>
    </source>
</evidence>
<feature type="region of interest" description="Disordered" evidence="1">
    <location>
        <begin position="448"/>
        <end position="491"/>
    </location>
</feature>
<protein>
    <submittedName>
        <fullName evidence="2">Uncharacterized protein</fullName>
    </submittedName>
</protein>
<name>A0A4Y7Q3T4_9AGAM</name>
<dbReference type="VEuPathDB" id="FungiDB:BD410DRAFT_828431"/>
<accession>A0A4Y7Q3T4</accession>
<keyword evidence="3" id="KW-1185">Reference proteome</keyword>